<dbReference type="GO" id="GO:0016020">
    <property type="term" value="C:membrane"/>
    <property type="evidence" value="ECO:0007669"/>
    <property type="project" value="UniProtKB-SubCell"/>
</dbReference>
<evidence type="ECO:0000256" key="6">
    <source>
        <dbReference type="ARBA" id="ARBA00022989"/>
    </source>
</evidence>
<keyword evidence="11" id="KW-1185">Reference proteome</keyword>
<evidence type="ECO:0000256" key="4">
    <source>
        <dbReference type="ARBA" id="ARBA00022679"/>
    </source>
</evidence>
<dbReference type="Pfam" id="PF01697">
    <property type="entry name" value="Glyco_transf_92"/>
    <property type="match status" value="1"/>
</dbReference>
<dbReference type="EC" id="2.4.1.-" evidence="8"/>
<reference evidence="10" key="2">
    <citation type="submission" date="2025-09" db="UniProtKB">
        <authorList>
            <consortium name="Ensembl"/>
        </authorList>
    </citation>
    <scope>IDENTIFICATION</scope>
</reference>
<dbReference type="Ensembl" id="ENSOKIT00005114267.1">
    <property type="protein sequence ID" value="ENSOKIP00005106603.1"/>
    <property type="gene ID" value="ENSOKIG00005046820.1"/>
</dbReference>
<evidence type="ECO:0000256" key="3">
    <source>
        <dbReference type="ARBA" id="ARBA00022676"/>
    </source>
</evidence>
<accession>A0A8C7KRY7</accession>
<dbReference type="PANTHER" id="PTHR21461:SF45">
    <property type="entry name" value="GLYCOSYLTRANSFERASE FAMILY 92 PROTEIN"/>
    <property type="match status" value="1"/>
</dbReference>
<dbReference type="GO" id="GO:0005737">
    <property type="term" value="C:cytoplasm"/>
    <property type="evidence" value="ECO:0007669"/>
    <property type="project" value="TreeGrafter"/>
</dbReference>
<reference evidence="10" key="1">
    <citation type="submission" date="2025-08" db="UniProtKB">
        <authorList>
            <consortium name="Ensembl"/>
        </authorList>
    </citation>
    <scope>IDENTIFICATION</scope>
</reference>
<dbReference type="InterPro" id="IPR008166">
    <property type="entry name" value="Glyco_transf_92"/>
</dbReference>
<dbReference type="GeneTree" id="ENSGT00530000064359"/>
<comment type="subcellular location">
    <subcellularLocation>
        <location evidence="1">Membrane</location>
        <topology evidence="1">Single-pass membrane protein</topology>
    </subcellularLocation>
</comment>
<dbReference type="AlphaFoldDB" id="A0A8C7KRY7"/>
<keyword evidence="5 8" id="KW-0812">Transmembrane</keyword>
<gene>
    <name evidence="10" type="primary">LOC116371737</name>
</gene>
<name>A0A8C7KRY7_ONCKI</name>
<keyword evidence="3 8" id="KW-0328">Glycosyltransferase</keyword>
<dbReference type="PANTHER" id="PTHR21461">
    <property type="entry name" value="GLYCOSYLTRANSFERASE FAMILY 92 PROTEIN"/>
    <property type="match status" value="1"/>
</dbReference>
<evidence type="ECO:0000256" key="1">
    <source>
        <dbReference type="ARBA" id="ARBA00004167"/>
    </source>
</evidence>
<evidence type="ECO:0000313" key="11">
    <source>
        <dbReference type="Proteomes" id="UP000694557"/>
    </source>
</evidence>
<comment type="similarity">
    <text evidence="2 8">Belongs to the glycosyltransferase 92 family.</text>
</comment>
<evidence type="ECO:0000313" key="10">
    <source>
        <dbReference type="Ensembl" id="ENSOKIP00005106603.1"/>
    </source>
</evidence>
<organism evidence="10 11">
    <name type="scientific">Oncorhynchus kisutch</name>
    <name type="common">Coho salmon</name>
    <name type="synonym">Salmo kisutch</name>
    <dbReference type="NCBI Taxonomy" id="8019"/>
    <lineage>
        <taxon>Eukaryota</taxon>
        <taxon>Metazoa</taxon>
        <taxon>Chordata</taxon>
        <taxon>Craniata</taxon>
        <taxon>Vertebrata</taxon>
        <taxon>Euteleostomi</taxon>
        <taxon>Actinopterygii</taxon>
        <taxon>Neopterygii</taxon>
        <taxon>Teleostei</taxon>
        <taxon>Protacanthopterygii</taxon>
        <taxon>Salmoniformes</taxon>
        <taxon>Salmonidae</taxon>
        <taxon>Salmoninae</taxon>
        <taxon>Oncorhynchus</taxon>
    </lineage>
</organism>
<feature type="transmembrane region" description="Helical" evidence="8">
    <location>
        <begin position="85"/>
        <end position="105"/>
    </location>
</feature>
<evidence type="ECO:0000256" key="9">
    <source>
        <dbReference type="SAM" id="MobiDB-lite"/>
    </source>
</evidence>
<evidence type="ECO:0000256" key="5">
    <source>
        <dbReference type="ARBA" id="ARBA00022692"/>
    </source>
</evidence>
<dbReference type="KEGG" id="oki:116369247"/>
<sequence>MLIGHPEPPFIFLEMLRRRVTRSSGPEPESLDCPPKTPDNREMRDSPTAPLTDRTDKEVEDHTDNLSPIDQMADMHQTRSQKWKVILIILCLSVTVSVTLSSPLVTFRTNFTQAHSLPPPVPSTCPLHIANETITPVKGSTHLMVSAYQDHREGGATRIIAMVNRDRPMSLYCVLCCSGHAPQVAPAAVVTHSVHYGYPYVAADMLCLEEPGCNATHITLGTSLDIQDSLNQTFLSIQNRERREEDFPFYLTMCMSSMFGDYNNVQQFVQTMEFYKLLGVRRVVLYLTSCGPDLEKVLQYYAEEGTLEVIGWPINNFLKPSTGWKAQELEGDIHLNGQLTIMNECIYRNMYRSRYVLLADVDQLLVPASHSSLLPLMEDLQRQHPDAAVFLMETHLFPATARTATQDHSARRRAPGVDLLDYVYRELVLEDAFRSYKMVVNPRLVLQTAMFEVTQSYGDSVRVPSDVCKIMQVKKAQRESWTNEQLILDRSLWEFGDYLVPSVDEVLQKLGIQTSPWERVVL</sequence>
<dbReference type="RefSeq" id="XP_031676589.1">
    <property type="nucleotide sequence ID" value="XM_031820729.1"/>
</dbReference>
<evidence type="ECO:0000256" key="7">
    <source>
        <dbReference type="ARBA" id="ARBA00023136"/>
    </source>
</evidence>
<evidence type="ECO:0000256" key="2">
    <source>
        <dbReference type="ARBA" id="ARBA00007647"/>
    </source>
</evidence>
<feature type="compositionally biased region" description="Basic and acidic residues" evidence="9">
    <location>
        <begin position="53"/>
        <end position="64"/>
    </location>
</feature>
<keyword evidence="7 8" id="KW-0472">Membrane</keyword>
<proteinExistence type="inferred from homology"/>
<evidence type="ECO:0000256" key="8">
    <source>
        <dbReference type="RuleBase" id="RU366017"/>
    </source>
</evidence>
<protein>
    <recommendedName>
        <fullName evidence="8">Glycosyltransferase family 92 protein</fullName>
        <ecNumber evidence="8">2.4.1.-</ecNumber>
    </recommendedName>
</protein>
<dbReference type="Proteomes" id="UP000694557">
    <property type="component" value="Unassembled WGS sequence"/>
</dbReference>
<dbReference type="GO" id="GO:0016757">
    <property type="term" value="F:glycosyltransferase activity"/>
    <property type="evidence" value="ECO:0007669"/>
    <property type="project" value="UniProtKB-UniRule"/>
</dbReference>
<keyword evidence="4 8" id="KW-0808">Transferase</keyword>
<feature type="region of interest" description="Disordered" evidence="9">
    <location>
        <begin position="21"/>
        <end position="66"/>
    </location>
</feature>
<keyword evidence="6 8" id="KW-1133">Transmembrane helix</keyword>
<dbReference type="GeneID" id="116371737"/>